<evidence type="ECO:0000256" key="1">
    <source>
        <dbReference type="SAM" id="Phobius"/>
    </source>
</evidence>
<feature type="transmembrane region" description="Helical" evidence="1">
    <location>
        <begin position="45"/>
        <end position="66"/>
    </location>
</feature>
<name>A0ABP7FGA8_9MICO</name>
<protein>
    <submittedName>
        <fullName evidence="2">Uncharacterized protein</fullName>
    </submittedName>
</protein>
<keyword evidence="1" id="KW-0812">Transmembrane</keyword>
<feature type="transmembrane region" description="Helical" evidence="1">
    <location>
        <begin position="20"/>
        <end position="39"/>
    </location>
</feature>
<reference evidence="3" key="1">
    <citation type="journal article" date="2019" name="Int. J. Syst. Evol. Microbiol.">
        <title>The Global Catalogue of Microorganisms (GCM) 10K type strain sequencing project: providing services to taxonomists for standard genome sequencing and annotation.</title>
        <authorList>
            <consortium name="The Broad Institute Genomics Platform"/>
            <consortium name="The Broad Institute Genome Sequencing Center for Infectious Disease"/>
            <person name="Wu L."/>
            <person name="Ma J."/>
        </authorList>
    </citation>
    <scope>NUCLEOTIDE SEQUENCE [LARGE SCALE GENOMIC DNA]</scope>
    <source>
        <strain evidence="3">JCM 16949</strain>
    </source>
</reference>
<sequence>MRQDPADRATRQRLALRRLARPWTIILVITGLFQLFRGAPVDGAFFLAVAAVLLADEFGLVALPAVGLPSGRAGRSALAGVAAVLGTLMVLAPRHGLVEGLIVSGIGLTVLLFAWPDPRSTDAAPTPLRRAGILWAIIAVAICLIEVTSFLLGLPSEAAQFAHPSISLLLDPALDTIEGRVVFTALWLVVGIALLRRGTRR</sequence>
<organism evidence="2 3">
    <name type="scientific">Leifsonella bigeumensis</name>
    <dbReference type="NCBI Taxonomy" id="433643"/>
    <lineage>
        <taxon>Bacteria</taxon>
        <taxon>Bacillati</taxon>
        <taxon>Actinomycetota</taxon>
        <taxon>Actinomycetes</taxon>
        <taxon>Micrococcales</taxon>
        <taxon>Microbacteriaceae</taxon>
        <taxon>Leifsonella</taxon>
    </lineage>
</organism>
<feature type="transmembrane region" description="Helical" evidence="1">
    <location>
        <begin position="97"/>
        <end position="114"/>
    </location>
</feature>
<evidence type="ECO:0000313" key="3">
    <source>
        <dbReference type="Proteomes" id="UP001501004"/>
    </source>
</evidence>
<dbReference type="EMBL" id="BAABAE010000003">
    <property type="protein sequence ID" value="GAA3738730.1"/>
    <property type="molecule type" value="Genomic_DNA"/>
</dbReference>
<gene>
    <name evidence="2" type="ORF">GCM10022239_12870</name>
</gene>
<feature type="transmembrane region" description="Helical" evidence="1">
    <location>
        <begin position="134"/>
        <end position="154"/>
    </location>
</feature>
<keyword evidence="3" id="KW-1185">Reference proteome</keyword>
<dbReference type="Proteomes" id="UP001501004">
    <property type="component" value="Unassembled WGS sequence"/>
</dbReference>
<evidence type="ECO:0000313" key="2">
    <source>
        <dbReference type="EMBL" id="GAA3738730.1"/>
    </source>
</evidence>
<comment type="caution">
    <text evidence="2">The sequence shown here is derived from an EMBL/GenBank/DDBJ whole genome shotgun (WGS) entry which is preliminary data.</text>
</comment>
<feature type="transmembrane region" description="Helical" evidence="1">
    <location>
        <begin position="73"/>
        <end position="91"/>
    </location>
</feature>
<dbReference type="RefSeq" id="WP_344754914.1">
    <property type="nucleotide sequence ID" value="NZ_BAABAE010000003.1"/>
</dbReference>
<keyword evidence="1" id="KW-0472">Membrane</keyword>
<feature type="transmembrane region" description="Helical" evidence="1">
    <location>
        <begin position="177"/>
        <end position="195"/>
    </location>
</feature>
<accession>A0ABP7FGA8</accession>
<keyword evidence="1" id="KW-1133">Transmembrane helix</keyword>
<proteinExistence type="predicted"/>